<dbReference type="Proteomes" id="UP000241764">
    <property type="component" value="Unassembled WGS sequence"/>
</dbReference>
<feature type="signal peptide" evidence="4">
    <location>
        <begin position="1"/>
        <end position="27"/>
    </location>
</feature>
<evidence type="ECO:0000313" key="5">
    <source>
        <dbReference type="EMBL" id="PSH60864.1"/>
    </source>
</evidence>
<dbReference type="RefSeq" id="WP_106666773.1">
    <property type="nucleotide sequence ID" value="NZ_PGGM01000015.1"/>
</dbReference>
<evidence type="ECO:0000256" key="4">
    <source>
        <dbReference type="SAM" id="SignalP"/>
    </source>
</evidence>
<keyword evidence="3" id="KW-0574">Periplasm</keyword>
<evidence type="ECO:0000256" key="1">
    <source>
        <dbReference type="ARBA" id="ARBA00004418"/>
    </source>
</evidence>
<reference evidence="6" key="1">
    <citation type="submission" date="2017-11" db="EMBL/GenBank/DDBJ databases">
        <authorList>
            <person name="Kuznetsova I."/>
            <person name="Sazanova A."/>
            <person name="Chirak E."/>
            <person name="Safronova V."/>
            <person name="Willems A."/>
        </authorList>
    </citation>
    <scope>NUCLEOTIDE SEQUENCE [LARGE SCALE GENOMIC DNA]</scope>
    <source>
        <strain evidence="6">CCBAU 03422</strain>
    </source>
</reference>
<dbReference type="AlphaFoldDB" id="A0A2P7B304"/>
<comment type="similarity">
    <text evidence="2">Belongs to the bacterial solute-binding protein 1 family.</text>
</comment>
<keyword evidence="6" id="KW-1185">Reference proteome</keyword>
<dbReference type="InterPro" id="IPR006059">
    <property type="entry name" value="SBP"/>
</dbReference>
<dbReference type="EMBL" id="PGGM01000015">
    <property type="protein sequence ID" value="PSH60864.1"/>
    <property type="molecule type" value="Genomic_DNA"/>
</dbReference>
<evidence type="ECO:0000256" key="2">
    <source>
        <dbReference type="ARBA" id="ARBA00008520"/>
    </source>
</evidence>
<evidence type="ECO:0008006" key="7">
    <source>
        <dbReference type="Google" id="ProtNLM"/>
    </source>
</evidence>
<dbReference type="PANTHER" id="PTHR43649">
    <property type="entry name" value="ARABINOSE-BINDING PROTEIN-RELATED"/>
    <property type="match status" value="1"/>
</dbReference>
<evidence type="ECO:0000313" key="6">
    <source>
        <dbReference type="Proteomes" id="UP000241764"/>
    </source>
</evidence>
<dbReference type="OrthoDB" id="2509690at2"/>
<gene>
    <name evidence="5" type="ORF">CU103_25195</name>
</gene>
<dbReference type="Pfam" id="PF13416">
    <property type="entry name" value="SBP_bac_8"/>
    <property type="match status" value="1"/>
</dbReference>
<dbReference type="GO" id="GO:0042597">
    <property type="term" value="C:periplasmic space"/>
    <property type="evidence" value="ECO:0007669"/>
    <property type="project" value="UniProtKB-SubCell"/>
</dbReference>
<accession>A0A2P7B304</accession>
<dbReference type="PANTHER" id="PTHR43649:SF12">
    <property type="entry name" value="DIACETYLCHITOBIOSE BINDING PROTEIN DASA"/>
    <property type="match status" value="1"/>
</dbReference>
<organism evidence="5 6">
    <name type="scientific">Phyllobacterium sophorae</name>
    <dbReference type="NCBI Taxonomy" id="1520277"/>
    <lineage>
        <taxon>Bacteria</taxon>
        <taxon>Pseudomonadati</taxon>
        <taxon>Pseudomonadota</taxon>
        <taxon>Alphaproteobacteria</taxon>
        <taxon>Hyphomicrobiales</taxon>
        <taxon>Phyllobacteriaceae</taxon>
        <taxon>Phyllobacterium</taxon>
    </lineage>
</organism>
<dbReference type="SUPFAM" id="SSF53850">
    <property type="entry name" value="Periplasmic binding protein-like II"/>
    <property type="match status" value="1"/>
</dbReference>
<dbReference type="Gene3D" id="3.40.190.10">
    <property type="entry name" value="Periplasmic binding protein-like II"/>
    <property type="match status" value="1"/>
</dbReference>
<evidence type="ECO:0000256" key="3">
    <source>
        <dbReference type="ARBA" id="ARBA00022764"/>
    </source>
</evidence>
<protein>
    <recommendedName>
        <fullName evidence="7">ABC transporter substrate-binding protein</fullName>
    </recommendedName>
</protein>
<proteinExistence type="inferred from homology"/>
<dbReference type="InterPro" id="IPR050490">
    <property type="entry name" value="Bact_solute-bd_prot1"/>
</dbReference>
<keyword evidence="4" id="KW-0732">Signal</keyword>
<name>A0A2P7B304_9HYPH</name>
<comment type="subcellular location">
    <subcellularLocation>
        <location evidence="1">Periplasm</location>
    </subcellularLocation>
</comment>
<sequence length="423" mass="44572">MIEISRRSLVKSLLAAPVVLSSTSLFAQTQTTLTANYATTAFDALMAQAADLYAKHAGVSVTFQKPAPASGGELIKQTLLNAIAGGLPDISFSANNYVQRLASQNLAQPLDKLAATDSAWSQMQGHSTVGRIGQVDGHLYGVPFQVSVPVCMVNLALAEKAGADPRALPSDWPGIIALAKRISALGNGIVGGFFDLGAAWTFQALITADGGQMATPDGRDVAFEGPTGMKAMEVLKGFGEAGMISMSDKQAFQAFGAGTIGIYATSNNVLSNLEKQAAGNFEIGTIAWPLTSPNGLLPAGGRTGVVFTKDPDRQAAAWQFLQFMTSPEIQTLVVKATGAIPLDPDAVQDDKYLGGFYKEHKNHSGGLARAKHLTGWYSYPGENAVKINEIMIDRLSQVATLKAAPDAMLKSMSQEIRALLPKA</sequence>
<feature type="chain" id="PRO_5015167315" description="ABC transporter substrate-binding protein" evidence="4">
    <location>
        <begin position="28"/>
        <end position="423"/>
    </location>
</feature>
<comment type="caution">
    <text evidence="5">The sequence shown here is derived from an EMBL/GenBank/DDBJ whole genome shotgun (WGS) entry which is preliminary data.</text>
</comment>